<proteinExistence type="predicted"/>
<protein>
    <submittedName>
        <fullName evidence="2">Uncharacterized protein</fullName>
    </submittedName>
</protein>
<dbReference type="EMBL" id="CP003009">
    <property type="protein sequence ID" value="AEO63843.1"/>
    <property type="molecule type" value="Genomic_DNA"/>
</dbReference>
<feature type="region of interest" description="Disordered" evidence="1">
    <location>
        <begin position="291"/>
        <end position="318"/>
    </location>
</feature>
<feature type="region of interest" description="Disordered" evidence="1">
    <location>
        <begin position="1"/>
        <end position="147"/>
    </location>
</feature>
<dbReference type="HOGENOM" id="CLU_056051_0_0_1"/>
<organism evidence="2 3">
    <name type="scientific">Thermothielavioides terrestris (strain ATCC 38088 / NRRL 8126)</name>
    <name type="common">Thielavia terrestris</name>
    <dbReference type="NCBI Taxonomy" id="578455"/>
    <lineage>
        <taxon>Eukaryota</taxon>
        <taxon>Fungi</taxon>
        <taxon>Dikarya</taxon>
        <taxon>Ascomycota</taxon>
        <taxon>Pezizomycotina</taxon>
        <taxon>Sordariomycetes</taxon>
        <taxon>Sordariomycetidae</taxon>
        <taxon>Sordariales</taxon>
        <taxon>Chaetomiaceae</taxon>
        <taxon>Thermothielavioides</taxon>
        <taxon>Thermothielavioides terrestris</taxon>
    </lineage>
</organism>
<sequence>MPPPVPSESESESDYESHDSNHLTPANRVENLPAQPPAAVAGAGASEGSDGGSDESDDSDASMSDAAAAISASRVPRLGSAQRPGNHVTGKLVNRAKRKAESDSGTSLGRAAKTRRRTGPSESQTPPSSDSDSDDDDIPNIKAEPARPLVVADEVKTNGSTTKAALHPSFPRTVRSFIRELFPHLEPSKYSAQYMTLSNLPVKRIPAPAPSFTDHKPQNALSLAMQAAGDLVPEHERCAKCARGSGIYSGVCVVVRDPAVLKWTGGSCANCYYNRHGCLCTLRRQTTSAVTTQDVDSPTSEQPAAKQTPVPVPQIPASAPAPLHPSYVASLASAAVSATPANSKTTSVAQRSHDENLRNWEARYDSMSVDELMTAQAQLLEWQQNLTVRLVAMNHAVLKRLKARKRKPS</sequence>
<accession>G2QVR2</accession>
<name>G2QVR2_THETT</name>
<dbReference type="eggNOG" id="ENOG502T4U7">
    <property type="taxonomic scope" value="Eukaryota"/>
</dbReference>
<dbReference type="OrthoDB" id="4586512at2759"/>
<evidence type="ECO:0000313" key="3">
    <source>
        <dbReference type="Proteomes" id="UP000008181"/>
    </source>
</evidence>
<dbReference type="GeneID" id="11516860"/>
<dbReference type="Pfam" id="PF12511">
    <property type="entry name" value="DUF3716"/>
    <property type="match status" value="1"/>
</dbReference>
<dbReference type="Proteomes" id="UP000008181">
    <property type="component" value="Chromosome 1"/>
</dbReference>
<dbReference type="AlphaFoldDB" id="G2QVR2"/>
<gene>
    <name evidence="2" type="ORF">THITE_2109438</name>
</gene>
<dbReference type="RefSeq" id="XP_003650179.1">
    <property type="nucleotide sequence ID" value="XM_003650131.1"/>
</dbReference>
<feature type="compositionally biased region" description="Low complexity" evidence="1">
    <location>
        <begin position="38"/>
        <end position="48"/>
    </location>
</feature>
<feature type="compositionally biased region" description="Low complexity" evidence="1">
    <location>
        <begin position="61"/>
        <end position="73"/>
    </location>
</feature>
<reference evidence="2 3" key="1">
    <citation type="journal article" date="2011" name="Nat. Biotechnol.">
        <title>Comparative genomic analysis of the thermophilic biomass-degrading fungi Myceliophthora thermophila and Thielavia terrestris.</title>
        <authorList>
            <person name="Berka R.M."/>
            <person name="Grigoriev I.V."/>
            <person name="Otillar R."/>
            <person name="Salamov A."/>
            <person name="Grimwood J."/>
            <person name="Reid I."/>
            <person name="Ishmael N."/>
            <person name="John T."/>
            <person name="Darmond C."/>
            <person name="Moisan M.-C."/>
            <person name="Henrissat B."/>
            <person name="Coutinho P.M."/>
            <person name="Lombard V."/>
            <person name="Natvig D.O."/>
            <person name="Lindquist E."/>
            <person name="Schmutz J."/>
            <person name="Lucas S."/>
            <person name="Harris P."/>
            <person name="Powlowski J."/>
            <person name="Bellemare A."/>
            <person name="Taylor D."/>
            <person name="Butler G."/>
            <person name="de Vries R.P."/>
            <person name="Allijn I.E."/>
            <person name="van den Brink J."/>
            <person name="Ushinsky S."/>
            <person name="Storms R."/>
            <person name="Powell A.J."/>
            <person name="Paulsen I.T."/>
            <person name="Elbourne L.D.H."/>
            <person name="Baker S.E."/>
            <person name="Magnuson J."/>
            <person name="LaBoissiere S."/>
            <person name="Clutterbuck A.J."/>
            <person name="Martinez D."/>
            <person name="Wogulis M."/>
            <person name="de Leon A.L."/>
            <person name="Rey M.W."/>
            <person name="Tsang A."/>
        </authorList>
    </citation>
    <scope>NUCLEOTIDE SEQUENCE [LARGE SCALE GENOMIC DNA]</scope>
    <source>
        <strain evidence="3">ATCC 38088 / NRRL 8126</strain>
    </source>
</reference>
<dbReference type="InterPro" id="IPR022190">
    <property type="entry name" value="DUF3716"/>
</dbReference>
<evidence type="ECO:0000256" key="1">
    <source>
        <dbReference type="SAM" id="MobiDB-lite"/>
    </source>
</evidence>
<dbReference type="KEGG" id="ttt:THITE_2109438"/>
<keyword evidence="3" id="KW-1185">Reference proteome</keyword>
<feature type="compositionally biased region" description="Polar residues" evidence="1">
    <location>
        <begin position="291"/>
        <end position="302"/>
    </location>
</feature>
<evidence type="ECO:0000313" key="2">
    <source>
        <dbReference type="EMBL" id="AEO63843.1"/>
    </source>
</evidence>